<keyword evidence="3" id="KW-1185">Reference proteome</keyword>
<dbReference type="PANTHER" id="PTHR35472:SF6">
    <property type="entry name" value="CLAVATA3_ESR (CLE) GENE FAMILY MEMBER MTCLE10"/>
    <property type="match status" value="1"/>
</dbReference>
<dbReference type="InterPro" id="IPR055317">
    <property type="entry name" value="CLE14-like"/>
</dbReference>
<protein>
    <submittedName>
        <fullName evidence="2">Uncharacterized protein</fullName>
    </submittedName>
</protein>
<evidence type="ECO:0000256" key="1">
    <source>
        <dbReference type="SAM" id="Phobius"/>
    </source>
</evidence>
<feature type="transmembrane region" description="Helical" evidence="1">
    <location>
        <begin position="6"/>
        <end position="24"/>
    </location>
</feature>
<keyword evidence="1" id="KW-1133">Transmembrane helix</keyword>
<sequence length="88" mass="10273">MRVHKSSVLITMLFLFIIALLHLSSYKHISRGGKEEIEERTRTKFHFSFPHAAEIKDNKSLNSKNNNFKEIHTVSHRLVPYGPNPLHH</sequence>
<proteinExistence type="predicted"/>
<evidence type="ECO:0000313" key="3">
    <source>
        <dbReference type="Proteomes" id="UP001497480"/>
    </source>
</evidence>
<gene>
    <name evidence="2" type="ORF">LLUT_LOCUS4458</name>
</gene>
<comment type="caution">
    <text evidence="2">The sequence shown here is derived from an EMBL/GenBank/DDBJ whole genome shotgun (WGS) entry which is preliminary data.</text>
</comment>
<evidence type="ECO:0000313" key="2">
    <source>
        <dbReference type="EMBL" id="CAL0303398.1"/>
    </source>
</evidence>
<reference evidence="2 3" key="1">
    <citation type="submission" date="2024-03" db="EMBL/GenBank/DDBJ databases">
        <authorList>
            <person name="Martinez-Hernandez J."/>
        </authorList>
    </citation>
    <scope>NUCLEOTIDE SEQUENCE [LARGE SCALE GENOMIC DNA]</scope>
</reference>
<accession>A0AAV1W324</accession>
<dbReference type="PANTHER" id="PTHR35472">
    <property type="match status" value="1"/>
</dbReference>
<dbReference type="AlphaFoldDB" id="A0AAV1W324"/>
<dbReference type="EMBL" id="CAXHTB010000003">
    <property type="protein sequence ID" value="CAL0303398.1"/>
    <property type="molecule type" value="Genomic_DNA"/>
</dbReference>
<dbReference type="Proteomes" id="UP001497480">
    <property type="component" value="Unassembled WGS sequence"/>
</dbReference>
<organism evidence="2 3">
    <name type="scientific">Lupinus luteus</name>
    <name type="common">European yellow lupine</name>
    <dbReference type="NCBI Taxonomy" id="3873"/>
    <lineage>
        <taxon>Eukaryota</taxon>
        <taxon>Viridiplantae</taxon>
        <taxon>Streptophyta</taxon>
        <taxon>Embryophyta</taxon>
        <taxon>Tracheophyta</taxon>
        <taxon>Spermatophyta</taxon>
        <taxon>Magnoliopsida</taxon>
        <taxon>eudicotyledons</taxon>
        <taxon>Gunneridae</taxon>
        <taxon>Pentapetalae</taxon>
        <taxon>rosids</taxon>
        <taxon>fabids</taxon>
        <taxon>Fabales</taxon>
        <taxon>Fabaceae</taxon>
        <taxon>Papilionoideae</taxon>
        <taxon>50 kb inversion clade</taxon>
        <taxon>genistoids sensu lato</taxon>
        <taxon>core genistoids</taxon>
        <taxon>Genisteae</taxon>
        <taxon>Lupinus</taxon>
    </lineage>
</organism>
<name>A0AAV1W324_LUPLU</name>
<keyword evidence="1" id="KW-0472">Membrane</keyword>
<keyword evidence="1" id="KW-0812">Transmembrane</keyword>